<organism evidence="2">
    <name type="scientific">Common bottlenose dolphin gammaherpesvirus 1 strain Sarasota</name>
    <dbReference type="NCBI Taxonomy" id="2022783"/>
    <lineage>
        <taxon>Viruses</taxon>
        <taxon>Duplodnaviria</taxon>
        <taxon>Heunggongvirae</taxon>
        <taxon>Peploviricota</taxon>
        <taxon>Herviviricetes</taxon>
        <taxon>Herpesvirales</taxon>
        <taxon>Orthoherpesviridae</taxon>
        <taxon>Gammaherpesvirinae</taxon>
        <taxon>Bossavirus</taxon>
        <taxon>Bossavirus delphinidgamma1</taxon>
        <taxon>Delphinid gammaherpesvirus 1</taxon>
    </lineage>
</organism>
<feature type="compositionally biased region" description="Basic residues" evidence="1">
    <location>
        <begin position="46"/>
        <end position="57"/>
    </location>
</feature>
<evidence type="ECO:0000313" key="3">
    <source>
        <dbReference type="Proteomes" id="UP000214863"/>
    </source>
</evidence>
<dbReference type="RefSeq" id="YP_009388571.1">
    <property type="nucleotide sequence ID" value="NC_035117.1"/>
</dbReference>
<sequence length="166" mass="17402">MADILPFNTQGKGAHRHRGGTRGHYTISQEGGTTAGNNPTKDSFAHRTRPRRARHAHGGFSAAPAQARLTVGAKLAAAQARAVSHSGPLKGGDGGEGGGEHKMGHARVAWRTAKEADKERGVRGPIKGPWPAPSGVSRGQLALEHVPLKVHRSPRRPKSPGNGAPR</sequence>
<feature type="region of interest" description="Disordered" evidence="1">
    <location>
        <begin position="1"/>
        <end position="63"/>
    </location>
</feature>
<reference evidence="2" key="1">
    <citation type="submission" date="2017-04" db="EMBL/GenBank/DDBJ databases">
        <title>Genome sequence of delphinid gammaherpesvirus 1 from an Atlantic bottlenose dolphin (Tursiops truncatus).</title>
        <authorList>
            <person name="Davison A.J."/>
            <person name="Subramaniam K."/>
            <person name="Kerr K."/>
            <person name="Jacob J.J."/>
            <person name="Landrau-Giovannetti N."/>
            <person name="Waltzek T.B."/>
        </authorList>
    </citation>
    <scope>NUCLEOTIDE SEQUENCE [LARGE SCALE GENOMIC DNA]</scope>
    <source>
        <strain evidence="2">Sarasota</strain>
    </source>
</reference>
<dbReference type="Proteomes" id="UP000214863">
    <property type="component" value="Segment"/>
</dbReference>
<proteinExistence type="predicted"/>
<feature type="compositionally biased region" description="Polar residues" evidence="1">
    <location>
        <begin position="26"/>
        <end position="41"/>
    </location>
</feature>
<accession>A0A1Z1NEL6</accession>
<dbReference type="GeneID" id="33194283"/>
<feature type="compositionally biased region" description="Basic residues" evidence="1">
    <location>
        <begin position="148"/>
        <end position="158"/>
    </location>
</feature>
<feature type="compositionally biased region" description="Basic and acidic residues" evidence="1">
    <location>
        <begin position="112"/>
        <end position="122"/>
    </location>
</feature>
<dbReference type="EMBL" id="KY965444">
    <property type="protein sequence ID" value="ARW78133.1"/>
    <property type="molecule type" value="Genomic_DNA"/>
</dbReference>
<evidence type="ECO:0000313" key="2">
    <source>
        <dbReference type="EMBL" id="ARW78133.1"/>
    </source>
</evidence>
<feature type="region of interest" description="Disordered" evidence="1">
    <location>
        <begin position="77"/>
        <end position="166"/>
    </location>
</feature>
<keyword evidence="3" id="KW-1185">Reference proteome</keyword>
<name>A0A1Z1NEL6_9GAMA</name>
<dbReference type="KEGG" id="vg:33194283"/>
<gene>
    <name evidence="2" type="primary">De7</name>
</gene>
<protein>
    <submittedName>
        <fullName evidence="2">Protein De7</fullName>
    </submittedName>
</protein>
<evidence type="ECO:0000256" key="1">
    <source>
        <dbReference type="SAM" id="MobiDB-lite"/>
    </source>
</evidence>